<name>A0A7R9KM07_9ACAR</name>
<evidence type="ECO:0000313" key="1">
    <source>
        <dbReference type="EMBL" id="CAD7625539.1"/>
    </source>
</evidence>
<dbReference type="InterPro" id="IPR036291">
    <property type="entry name" value="NAD(P)-bd_dom_sf"/>
</dbReference>
<dbReference type="EMBL" id="OC857715">
    <property type="protein sequence ID" value="CAD7625539.1"/>
    <property type="molecule type" value="Genomic_DNA"/>
</dbReference>
<dbReference type="PRINTS" id="PR00080">
    <property type="entry name" value="SDRFAMILY"/>
</dbReference>
<dbReference type="Gene3D" id="3.40.50.720">
    <property type="entry name" value="NAD(P)-binding Rossmann-like Domain"/>
    <property type="match status" value="1"/>
</dbReference>
<organism evidence="1">
    <name type="scientific">Medioppia subpectinata</name>
    <dbReference type="NCBI Taxonomy" id="1979941"/>
    <lineage>
        <taxon>Eukaryota</taxon>
        <taxon>Metazoa</taxon>
        <taxon>Ecdysozoa</taxon>
        <taxon>Arthropoda</taxon>
        <taxon>Chelicerata</taxon>
        <taxon>Arachnida</taxon>
        <taxon>Acari</taxon>
        <taxon>Acariformes</taxon>
        <taxon>Sarcoptiformes</taxon>
        <taxon>Oribatida</taxon>
        <taxon>Brachypylina</taxon>
        <taxon>Oppioidea</taxon>
        <taxon>Oppiidae</taxon>
        <taxon>Medioppia</taxon>
    </lineage>
</organism>
<dbReference type="FunFam" id="3.40.50.720:FF:000084">
    <property type="entry name" value="Short-chain dehydrogenase reductase"/>
    <property type="match status" value="1"/>
</dbReference>
<dbReference type="AlphaFoldDB" id="A0A7R9KM07"/>
<protein>
    <submittedName>
        <fullName evidence="1">Uncharacterized protein</fullName>
    </submittedName>
</protein>
<evidence type="ECO:0000313" key="2">
    <source>
        <dbReference type="Proteomes" id="UP000759131"/>
    </source>
</evidence>
<dbReference type="SUPFAM" id="SSF51735">
    <property type="entry name" value="NAD(P)-binding Rossmann-fold domains"/>
    <property type="match status" value="1"/>
</dbReference>
<dbReference type="InterPro" id="IPR002347">
    <property type="entry name" value="SDR_fam"/>
</dbReference>
<dbReference type="PRINTS" id="PR00081">
    <property type="entry name" value="GDHRDH"/>
</dbReference>
<dbReference type="OrthoDB" id="6502793at2759"/>
<dbReference type="PANTHER" id="PTHR43975:SF2">
    <property type="entry name" value="EG:BACR7A4.14 PROTEIN-RELATED"/>
    <property type="match status" value="1"/>
</dbReference>
<gene>
    <name evidence="1" type="ORF">OSB1V03_LOCUS5973</name>
</gene>
<sequence length="274" mass="29414">MWTVNAITKYEPNGDEYYAVKNSRNFTGKVVLVTGSTSGIGEGIAKLFAILGASVVVTGRRANEAQRVANDIQQLSPNKQKPLVVVADITKTEDTERLMNKTIEKFGQLDVLINNVGAGVFTTIRDDKFLDVYDYTFNANVRSGLKLIQLAVPYLELTNGTIIGTSSIASQLPALTPLPYGASKATLDFATRALAVELGPRIRVNAISPGFIMTEALVKLMPESVIKMGTEKALLKRVGRVADVAKAAVFLASTDAAFITGTNLYVDGGIINNI</sequence>
<proteinExistence type="predicted"/>
<keyword evidence="2" id="KW-1185">Reference proteome</keyword>
<dbReference type="Proteomes" id="UP000759131">
    <property type="component" value="Unassembled WGS sequence"/>
</dbReference>
<reference evidence="1" key="1">
    <citation type="submission" date="2020-11" db="EMBL/GenBank/DDBJ databases">
        <authorList>
            <person name="Tran Van P."/>
        </authorList>
    </citation>
    <scope>NUCLEOTIDE SEQUENCE</scope>
</reference>
<dbReference type="PANTHER" id="PTHR43975">
    <property type="entry name" value="ZGC:101858"/>
    <property type="match status" value="1"/>
</dbReference>
<accession>A0A7R9KM07</accession>
<dbReference type="Pfam" id="PF13561">
    <property type="entry name" value="adh_short_C2"/>
    <property type="match status" value="1"/>
</dbReference>
<dbReference type="EMBL" id="CAJPIZ010003140">
    <property type="protein sequence ID" value="CAG2105969.1"/>
    <property type="molecule type" value="Genomic_DNA"/>
</dbReference>